<evidence type="ECO:0000313" key="1">
    <source>
        <dbReference type="EMBL" id="OGM56924.1"/>
    </source>
</evidence>
<dbReference type="AlphaFoldDB" id="A0A1F8AYT8"/>
<organism evidence="1 2">
    <name type="scientific">Candidatus Woesebacteria bacterium RIFCSPHIGHO2_12_FULL_46_16</name>
    <dbReference type="NCBI Taxonomy" id="1802513"/>
    <lineage>
        <taxon>Bacteria</taxon>
        <taxon>Candidatus Woeseibacteriota</taxon>
    </lineage>
</organism>
<dbReference type="CDD" id="cd20737">
    <property type="entry name" value="PoNe_HINT"/>
    <property type="match status" value="1"/>
</dbReference>
<accession>A0A1F8AYT8</accession>
<gene>
    <name evidence="1" type="ORF">A3E46_01150</name>
</gene>
<reference evidence="1 2" key="1">
    <citation type="journal article" date="2016" name="Nat. Commun.">
        <title>Thousands of microbial genomes shed light on interconnected biogeochemical processes in an aquifer system.</title>
        <authorList>
            <person name="Anantharaman K."/>
            <person name="Brown C.T."/>
            <person name="Hug L.A."/>
            <person name="Sharon I."/>
            <person name="Castelle C.J."/>
            <person name="Probst A.J."/>
            <person name="Thomas B.C."/>
            <person name="Singh A."/>
            <person name="Wilkins M.J."/>
            <person name="Karaoz U."/>
            <person name="Brodie E.L."/>
            <person name="Williams K.H."/>
            <person name="Hubbard S.S."/>
            <person name="Banfield J.F."/>
        </authorList>
    </citation>
    <scope>NUCLEOTIDE SEQUENCE [LARGE SCALE GENOMIC DNA]</scope>
</reference>
<dbReference type="EMBL" id="MGGZ01000021">
    <property type="protein sequence ID" value="OGM56924.1"/>
    <property type="molecule type" value="Genomic_DNA"/>
</dbReference>
<protein>
    <submittedName>
        <fullName evidence="1">Uncharacterized protein</fullName>
    </submittedName>
</protein>
<dbReference type="Proteomes" id="UP000178313">
    <property type="component" value="Unassembled WGS sequence"/>
</dbReference>
<evidence type="ECO:0000313" key="2">
    <source>
        <dbReference type="Proteomes" id="UP000178313"/>
    </source>
</evidence>
<dbReference type="STRING" id="1802513.A3E46_01150"/>
<name>A0A1F8AYT8_9BACT</name>
<sequence>MPLRLKEVEMSCSEYASQDDVQAIRSSMSLGNITQGSWGEMIAAQIAVAEDKLDLIAEPYSPGHKGIDAVYRDHKGNLVVVEVKMTGAGLGSLDRTQHGRQGSVEWIGRQAELMQRDSVNTHNAKVGNEILSKGPENVRSITISVDPDTGVARAYERESDGHWSGIGQWDTREEGERL</sequence>
<proteinExistence type="predicted"/>
<comment type="caution">
    <text evidence="1">The sequence shown here is derived from an EMBL/GenBank/DDBJ whole genome shotgun (WGS) entry which is preliminary data.</text>
</comment>